<reference evidence="1 2" key="1">
    <citation type="submission" date="2020-02" db="EMBL/GenBank/DDBJ databases">
        <authorList>
            <person name="Khan S.A."/>
            <person name="Jeon C.O."/>
            <person name="Chun B.H."/>
        </authorList>
    </citation>
    <scope>NUCLEOTIDE SEQUENCE [LARGE SCALE GENOMIC DNA]</scope>
    <source>
        <strain evidence="1 2">H239</strain>
    </source>
</reference>
<name>A0A6M1SRK2_9HYPH</name>
<dbReference type="Pfam" id="PF05150">
    <property type="entry name" value="Legionella_OMP"/>
    <property type="match status" value="1"/>
</dbReference>
<dbReference type="InterPro" id="IPR036709">
    <property type="entry name" value="Autotransporte_beta_dom_sf"/>
</dbReference>
<evidence type="ECO:0000313" key="1">
    <source>
        <dbReference type="EMBL" id="NGP19274.1"/>
    </source>
</evidence>
<dbReference type="SUPFAM" id="SSF103515">
    <property type="entry name" value="Autotransporter"/>
    <property type="match status" value="1"/>
</dbReference>
<comment type="caution">
    <text evidence="1">The sequence shown here is derived from an EMBL/GenBank/DDBJ whole genome shotgun (WGS) entry which is preliminary data.</text>
</comment>
<dbReference type="Proteomes" id="UP000474802">
    <property type="component" value="Unassembled WGS sequence"/>
</dbReference>
<dbReference type="InterPro" id="IPR007825">
    <property type="entry name" value="Major_OMP_Legionella"/>
</dbReference>
<organism evidence="1 2">
    <name type="scientific">Devosia aurantiaca</name>
    <dbReference type="NCBI Taxonomy" id="2714858"/>
    <lineage>
        <taxon>Bacteria</taxon>
        <taxon>Pseudomonadati</taxon>
        <taxon>Pseudomonadota</taxon>
        <taxon>Alphaproteobacteria</taxon>
        <taxon>Hyphomicrobiales</taxon>
        <taxon>Devosiaceae</taxon>
        <taxon>Devosia</taxon>
    </lineage>
</organism>
<gene>
    <name evidence="1" type="ORF">G5575_17990</name>
</gene>
<keyword evidence="2" id="KW-1185">Reference proteome</keyword>
<sequence>MHAFDIEIGYTPELDDNLDIRLFAGARGLHAANDIFVTEDKLGGEFDESTLIESNYFGIGPRVGMDIANRFADSPFGISGSFAGAVIFGNSSQTITTDTSGGPTSTEIDDNRTVVNLEASIGLDYHFTEQASFTIGYRGEHFGNVSNVPGGEPESFTSHGPFVKAALSF</sequence>
<dbReference type="EMBL" id="JAALFG010000005">
    <property type="protein sequence ID" value="NGP19274.1"/>
    <property type="molecule type" value="Genomic_DNA"/>
</dbReference>
<accession>A0A6M1SRK2</accession>
<dbReference type="AlphaFoldDB" id="A0A6M1SRK2"/>
<dbReference type="Gene3D" id="2.40.128.130">
    <property type="entry name" value="Autotransporter beta-domain"/>
    <property type="match status" value="1"/>
</dbReference>
<protein>
    <submittedName>
        <fullName evidence="1">Autotransporter domain-containing protein</fullName>
    </submittedName>
</protein>
<proteinExistence type="predicted"/>
<reference evidence="1 2" key="2">
    <citation type="submission" date="2020-03" db="EMBL/GenBank/DDBJ databases">
        <title>Devosia chinhatensis sp. nov., isolated from a hexachlorocyclohexane (HCH) dump site in India.</title>
        <authorList>
            <person name="Kumar M."/>
            <person name="Lal R."/>
        </authorList>
    </citation>
    <scope>NUCLEOTIDE SEQUENCE [LARGE SCALE GENOMIC DNA]</scope>
    <source>
        <strain evidence="1 2">H239</strain>
    </source>
</reference>
<evidence type="ECO:0000313" key="2">
    <source>
        <dbReference type="Proteomes" id="UP000474802"/>
    </source>
</evidence>